<dbReference type="SUPFAM" id="SSF52172">
    <property type="entry name" value="CheY-like"/>
    <property type="match status" value="1"/>
</dbReference>
<evidence type="ECO:0000313" key="6">
    <source>
        <dbReference type="EMBL" id="MDQ0326899.1"/>
    </source>
</evidence>
<evidence type="ECO:0000256" key="1">
    <source>
        <dbReference type="ARBA" id="ARBA00023125"/>
    </source>
</evidence>
<dbReference type="Pfam" id="PF00072">
    <property type="entry name" value="Response_reg"/>
    <property type="match status" value="1"/>
</dbReference>
<dbReference type="InterPro" id="IPR001789">
    <property type="entry name" value="Sig_transdc_resp-reg_receiver"/>
</dbReference>
<dbReference type="PROSITE" id="PS51755">
    <property type="entry name" value="OMPR_PHOB"/>
    <property type="match status" value="1"/>
</dbReference>
<accession>A0ABU0C8T9</accession>
<evidence type="ECO:0000259" key="4">
    <source>
        <dbReference type="PROSITE" id="PS50110"/>
    </source>
</evidence>
<feature type="DNA-binding region" description="OmpR/PhoB-type" evidence="3">
    <location>
        <begin position="128"/>
        <end position="227"/>
    </location>
</feature>
<dbReference type="InterPro" id="IPR036388">
    <property type="entry name" value="WH-like_DNA-bd_sf"/>
</dbReference>
<gene>
    <name evidence="6" type="ORF">J2R99_002768</name>
</gene>
<dbReference type="Pfam" id="PF00486">
    <property type="entry name" value="Trans_reg_C"/>
    <property type="match status" value="1"/>
</dbReference>
<evidence type="ECO:0000256" key="3">
    <source>
        <dbReference type="PROSITE-ProRule" id="PRU01091"/>
    </source>
</evidence>
<dbReference type="InterPro" id="IPR001867">
    <property type="entry name" value="OmpR/PhoB-type_DNA-bd"/>
</dbReference>
<dbReference type="PANTHER" id="PTHR48111">
    <property type="entry name" value="REGULATOR OF RPOS"/>
    <property type="match status" value="1"/>
</dbReference>
<name>A0ABU0C8T9_9BRAD</name>
<evidence type="ECO:0000259" key="5">
    <source>
        <dbReference type="PROSITE" id="PS51755"/>
    </source>
</evidence>
<feature type="domain" description="OmpR/PhoB-type" evidence="5">
    <location>
        <begin position="128"/>
        <end position="227"/>
    </location>
</feature>
<sequence>MSATRILIVDDEPQIRKFLRVALGAHGFEVFEAENGRKGVEAVALKEPDLVILDLGLPDIDGKEVIRRLREWSNLPILVLSVREGEDEKVAALDAGANDYVVKPFGIPEFLARVRVLLRPARKAGEDSAEIVVGDLKLDLARHEVSLAGERLRLTPKEFELLAYLMRNAGRILTHRQILTSVWGPANADDVQYLRVFVGRLRQKLGDDPASPRYILNEPGVGYRFLRPDE</sequence>
<protein>
    <submittedName>
        <fullName evidence="6">Two-component system KDP operon response regulator KdpE</fullName>
    </submittedName>
</protein>
<dbReference type="EMBL" id="JAUSUK010000002">
    <property type="protein sequence ID" value="MDQ0326899.1"/>
    <property type="molecule type" value="Genomic_DNA"/>
</dbReference>
<dbReference type="Gene3D" id="3.40.50.2300">
    <property type="match status" value="1"/>
</dbReference>
<comment type="caution">
    <text evidence="6">The sequence shown here is derived from an EMBL/GenBank/DDBJ whole genome shotgun (WGS) entry which is preliminary data.</text>
</comment>
<dbReference type="CDD" id="cd17620">
    <property type="entry name" value="REC_OmpR_KdpE-like"/>
    <property type="match status" value="1"/>
</dbReference>
<dbReference type="Gene3D" id="6.10.250.690">
    <property type="match status" value="1"/>
</dbReference>
<dbReference type="Proteomes" id="UP001230253">
    <property type="component" value="Unassembled WGS sequence"/>
</dbReference>
<organism evidence="6 7">
    <name type="scientific">Rhodopseudomonas julia</name>
    <dbReference type="NCBI Taxonomy" id="200617"/>
    <lineage>
        <taxon>Bacteria</taxon>
        <taxon>Pseudomonadati</taxon>
        <taxon>Pseudomonadota</taxon>
        <taxon>Alphaproteobacteria</taxon>
        <taxon>Hyphomicrobiales</taxon>
        <taxon>Nitrobacteraceae</taxon>
        <taxon>Rhodopseudomonas</taxon>
    </lineage>
</organism>
<keyword evidence="2" id="KW-0597">Phosphoprotein</keyword>
<dbReference type="RefSeq" id="WP_307155018.1">
    <property type="nucleotide sequence ID" value="NZ_JAUSUK010000002.1"/>
</dbReference>
<dbReference type="PROSITE" id="PS50110">
    <property type="entry name" value="RESPONSE_REGULATORY"/>
    <property type="match status" value="1"/>
</dbReference>
<reference evidence="6 7" key="1">
    <citation type="submission" date="2023-07" db="EMBL/GenBank/DDBJ databases">
        <title>Genomic Encyclopedia of Type Strains, Phase IV (KMG-IV): sequencing the most valuable type-strain genomes for metagenomic binning, comparative biology and taxonomic classification.</title>
        <authorList>
            <person name="Goeker M."/>
        </authorList>
    </citation>
    <scope>NUCLEOTIDE SEQUENCE [LARGE SCALE GENOMIC DNA]</scope>
    <source>
        <strain evidence="6 7">DSM 11549</strain>
    </source>
</reference>
<dbReference type="PANTHER" id="PTHR48111:SF50">
    <property type="entry name" value="KDP OPERON TRANSCRIPTIONAL REGULATORY PROTEIN KDPE"/>
    <property type="match status" value="1"/>
</dbReference>
<evidence type="ECO:0000313" key="7">
    <source>
        <dbReference type="Proteomes" id="UP001230253"/>
    </source>
</evidence>
<keyword evidence="1 3" id="KW-0238">DNA-binding</keyword>
<dbReference type="SMART" id="SM00862">
    <property type="entry name" value="Trans_reg_C"/>
    <property type="match status" value="1"/>
</dbReference>
<dbReference type="CDD" id="cd00383">
    <property type="entry name" value="trans_reg_C"/>
    <property type="match status" value="1"/>
</dbReference>
<keyword evidence="7" id="KW-1185">Reference proteome</keyword>
<feature type="domain" description="Response regulatory" evidence="4">
    <location>
        <begin position="5"/>
        <end position="118"/>
    </location>
</feature>
<feature type="modified residue" description="4-aspartylphosphate" evidence="2">
    <location>
        <position position="54"/>
    </location>
</feature>
<dbReference type="InterPro" id="IPR011006">
    <property type="entry name" value="CheY-like_superfamily"/>
</dbReference>
<evidence type="ECO:0000256" key="2">
    <source>
        <dbReference type="PROSITE-ProRule" id="PRU00169"/>
    </source>
</evidence>
<dbReference type="Gene3D" id="1.10.10.10">
    <property type="entry name" value="Winged helix-like DNA-binding domain superfamily/Winged helix DNA-binding domain"/>
    <property type="match status" value="1"/>
</dbReference>
<proteinExistence type="predicted"/>
<dbReference type="SMART" id="SM00448">
    <property type="entry name" value="REC"/>
    <property type="match status" value="1"/>
</dbReference>
<dbReference type="InterPro" id="IPR039420">
    <property type="entry name" value="WalR-like"/>
</dbReference>